<name>A0A7J7EXD1_DICBM</name>
<evidence type="ECO:0000313" key="1">
    <source>
        <dbReference type="EMBL" id="KAF5920439.1"/>
    </source>
</evidence>
<organism evidence="1 2">
    <name type="scientific">Diceros bicornis minor</name>
    <name type="common">South-central black rhinoceros</name>
    <dbReference type="NCBI Taxonomy" id="77932"/>
    <lineage>
        <taxon>Eukaryota</taxon>
        <taxon>Metazoa</taxon>
        <taxon>Chordata</taxon>
        <taxon>Craniata</taxon>
        <taxon>Vertebrata</taxon>
        <taxon>Euteleostomi</taxon>
        <taxon>Mammalia</taxon>
        <taxon>Eutheria</taxon>
        <taxon>Laurasiatheria</taxon>
        <taxon>Perissodactyla</taxon>
        <taxon>Rhinocerotidae</taxon>
        <taxon>Diceros</taxon>
    </lineage>
</organism>
<sequence>MAAVAVRRDLGQKEPAIGMMRCQEQEVRYMRVPEAKHQHFMQKTDEQRDWMAMKLKQARETPEKWQAPLIQDHSSQNKLLPATRECWGELDSQLLGKMDFEEQNSICLP</sequence>
<proteinExistence type="predicted"/>
<gene>
    <name evidence="1" type="ORF">HPG69_009690</name>
</gene>
<reference evidence="1 2" key="1">
    <citation type="journal article" date="2020" name="Mol. Biol. Evol.">
        <title>Interspecific Gene Flow and the Evolution of Specialization in Black and White Rhinoceros.</title>
        <authorList>
            <person name="Moodley Y."/>
            <person name="Westbury M.V."/>
            <person name="Russo I.M."/>
            <person name="Gopalakrishnan S."/>
            <person name="Rakotoarivelo A."/>
            <person name="Olsen R.A."/>
            <person name="Prost S."/>
            <person name="Tunstall T."/>
            <person name="Ryder O.A."/>
            <person name="Dalen L."/>
            <person name="Bruford M.W."/>
        </authorList>
    </citation>
    <scope>NUCLEOTIDE SEQUENCE [LARGE SCALE GENOMIC DNA]</scope>
    <source>
        <strain evidence="1">SBR-YM</strain>
        <tissue evidence="1">Skin</tissue>
    </source>
</reference>
<comment type="caution">
    <text evidence="1">The sequence shown here is derived from an EMBL/GenBank/DDBJ whole genome shotgun (WGS) entry which is preliminary data.</text>
</comment>
<protein>
    <submittedName>
        <fullName evidence="1">Uncharacterized protein</fullName>
    </submittedName>
</protein>
<accession>A0A7J7EXD1</accession>
<evidence type="ECO:0000313" key="2">
    <source>
        <dbReference type="Proteomes" id="UP000551758"/>
    </source>
</evidence>
<keyword evidence="2" id="KW-1185">Reference proteome</keyword>
<dbReference type="Proteomes" id="UP000551758">
    <property type="component" value="Unassembled WGS sequence"/>
</dbReference>
<dbReference type="EMBL" id="JACDTQ010002022">
    <property type="protein sequence ID" value="KAF5920439.1"/>
    <property type="molecule type" value="Genomic_DNA"/>
</dbReference>
<dbReference type="AlphaFoldDB" id="A0A7J7EXD1"/>